<dbReference type="InterPro" id="IPR050723">
    <property type="entry name" value="CFA/CMAS"/>
</dbReference>
<proteinExistence type="predicted"/>
<evidence type="ECO:0000259" key="1">
    <source>
        <dbReference type="Pfam" id="PF13649"/>
    </source>
</evidence>
<dbReference type="EMBL" id="LNQE01001366">
    <property type="protein sequence ID" value="KUG18725.1"/>
    <property type="molecule type" value="Genomic_DNA"/>
</dbReference>
<dbReference type="PANTHER" id="PTHR43667">
    <property type="entry name" value="CYCLOPROPANE-FATTY-ACYL-PHOSPHOLIPID SYNTHASE"/>
    <property type="match status" value="1"/>
</dbReference>
<organism evidence="2">
    <name type="scientific">hydrocarbon metagenome</name>
    <dbReference type="NCBI Taxonomy" id="938273"/>
    <lineage>
        <taxon>unclassified sequences</taxon>
        <taxon>metagenomes</taxon>
        <taxon>ecological metagenomes</taxon>
    </lineage>
</organism>
<comment type="caution">
    <text evidence="2">The sequence shown here is derived from an EMBL/GenBank/DDBJ whole genome shotgun (WGS) entry which is preliminary data.</text>
</comment>
<evidence type="ECO:0000313" key="2">
    <source>
        <dbReference type="EMBL" id="KUG18725.1"/>
    </source>
</evidence>
<dbReference type="GO" id="GO:0008168">
    <property type="term" value="F:methyltransferase activity"/>
    <property type="evidence" value="ECO:0007669"/>
    <property type="project" value="UniProtKB-KW"/>
</dbReference>
<dbReference type="AlphaFoldDB" id="A0A0W8FCX0"/>
<sequence>MKLDWNQIWKDAFRESRLTSDNYYDNEERAKSYDDSENIWIDGRKRAEKLSSDPSWSVLDIGSGPGILTVPLAHRARAVTAVEPSLPMISCLKRHLDEENLSNVEIINSRWEDVSSEEMEAHDLVIASYSLNFEDIREALLKMNRLAKKRVVLYWFAGTANWELIRMDLFSKIHNRKLAPFPKCNVICNLLYDLGLYPDVEVLYGAVSHY</sequence>
<dbReference type="Gene3D" id="3.40.50.150">
    <property type="entry name" value="Vaccinia Virus protein VP39"/>
    <property type="match status" value="1"/>
</dbReference>
<accession>A0A0W8FCX0</accession>
<gene>
    <name evidence="2" type="ORF">ASZ90_011555</name>
</gene>
<dbReference type="GO" id="GO:0032259">
    <property type="term" value="P:methylation"/>
    <property type="evidence" value="ECO:0007669"/>
    <property type="project" value="UniProtKB-KW"/>
</dbReference>
<dbReference type="CDD" id="cd02440">
    <property type="entry name" value="AdoMet_MTases"/>
    <property type="match status" value="1"/>
</dbReference>
<dbReference type="PANTHER" id="PTHR43667:SF2">
    <property type="entry name" value="FATTY ACID C-METHYL TRANSFERASE"/>
    <property type="match status" value="1"/>
</dbReference>
<reference evidence="2" key="1">
    <citation type="journal article" date="2015" name="Proc. Natl. Acad. Sci. U.S.A.">
        <title>Networks of energetic and metabolic interactions define dynamics in microbial communities.</title>
        <authorList>
            <person name="Embree M."/>
            <person name="Liu J.K."/>
            <person name="Al-Bassam M.M."/>
            <person name="Zengler K."/>
        </authorList>
    </citation>
    <scope>NUCLEOTIDE SEQUENCE</scope>
</reference>
<protein>
    <submittedName>
        <fullName evidence="2">Methyltransferase</fullName>
    </submittedName>
</protein>
<dbReference type="InterPro" id="IPR041698">
    <property type="entry name" value="Methyltransf_25"/>
</dbReference>
<keyword evidence="2" id="KW-0489">Methyltransferase</keyword>
<dbReference type="SUPFAM" id="SSF53335">
    <property type="entry name" value="S-adenosyl-L-methionine-dependent methyltransferases"/>
    <property type="match status" value="1"/>
</dbReference>
<dbReference type="InterPro" id="IPR029063">
    <property type="entry name" value="SAM-dependent_MTases_sf"/>
</dbReference>
<feature type="domain" description="Methyltransferase" evidence="1">
    <location>
        <begin position="58"/>
        <end position="149"/>
    </location>
</feature>
<dbReference type="Pfam" id="PF13649">
    <property type="entry name" value="Methyltransf_25"/>
    <property type="match status" value="1"/>
</dbReference>
<name>A0A0W8FCX0_9ZZZZ</name>
<keyword evidence="2" id="KW-0808">Transferase</keyword>